<keyword evidence="3" id="KW-1185">Reference proteome</keyword>
<proteinExistence type="predicted"/>
<sequence>MPCCDDPQKTFDADSCLNVCISCGDAVEQALVDPVSESVTGTQLVDDNTKQTSIRSRHGPAQYVLDGELSEHRAKRFRAEMHVFIGSLCAQMSTPGLADRVRLLFDQIMKNETVKSRWGGQAKAVSGACLAVALRENHKPDRLKEIALLLGQKYVYLQRTLVTLLSAMNIKLPQTTPSHHIPNLLSHLFQELKLPPEESTLNAKLYSQLKSLSLQAVADLSCAFLETFAATSKSKLIQSSTSSCAVSAFIICLEGELGRSLFDLKDLYKCFSQLVHITPTTLARPYKVMRAEVLKWMRELNWGNSDQYKKTTSGNTIRADTSERNVCARGLKAALRERDQLWRLEQRAVTGQQRVQFSLEDDGIDSGEESPDEDPRVKTENAPPFEPKNTKADSCILDGALFLLHPFHQLPKGVSIPAEYPLTNWTLFGSDQQTSLDRSPSPKSPLKNSSRANARSTSTKSKVTSMLSSKTFATSNEFHKALNHSAPQFPTDPKPCDYMNYLLSSDEPVSAIRESIRRKATRMSLQTAALGAADADAIPDDDLLTNEEWELLQRTEEEQEQLMKYWKKVSGLLDKMEKNAERAKKRKYDHLTEDEEEGAEDDSKREVDDDEEEDPYGLRGYKILGDYDLDTSDLGGEIGGFGNPLGFGMNMRTINRFFSGEDDSDED</sequence>
<dbReference type="EMBL" id="KN834805">
    <property type="protein sequence ID" value="KIK55582.1"/>
    <property type="molecule type" value="Genomic_DNA"/>
</dbReference>
<feature type="region of interest" description="Disordered" evidence="1">
    <location>
        <begin position="431"/>
        <end position="465"/>
    </location>
</feature>
<accession>A0A0D0CBZ0</accession>
<name>A0A0D0CBZ0_9AGAR</name>
<feature type="compositionally biased region" description="Low complexity" evidence="1">
    <location>
        <begin position="439"/>
        <end position="450"/>
    </location>
</feature>
<gene>
    <name evidence="2" type="ORF">GYMLUDRAFT_62515</name>
</gene>
<evidence type="ECO:0000313" key="3">
    <source>
        <dbReference type="Proteomes" id="UP000053593"/>
    </source>
</evidence>
<reference evidence="2 3" key="1">
    <citation type="submission" date="2014-04" db="EMBL/GenBank/DDBJ databases">
        <title>Evolutionary Origins and Diversification of the Mycorrhizal Mutualists.</title>
        <authorList>
            <consortium name="DOE Joint Genome Institute"/>
            <consortium name="Mycorrhizal Genomics Consortium"/>
            <person name="Kohler A."/>
            <person name="Kuo A."/>
            <person name="Nagy L.G."/>
            <person name="Floudas D."/>
            <person name="Copeland A."/>
            <person name="Barry K.W."/>
            <person name="Cichocki N."/>
            <person name="Veneault-Fourrey C."/>
            <person name="LaButti K."/>
            <person name="Lindquist E.A."/>
            <person name="Lipzen A."/>
            <person name="Lundell T."/>
            <person name="Morin E."/>
            <person name="Murat C."/>
            <person name="Riley R."/>
            <person name="Ohm R."/>
            <person name="Sun H."/>
            <person name="Tunlid A."/>
            <person name="Henrissat B."/>
            <person name="Grigoriev I.V."/>
            <person name="Hibbett D.S."/>
            <person name="Martin F."/>
        </authorList>
    </citation>
    <scope>NUCLEOTIDE SEQUENCE [LARGE SCALE GENOMIC DNA]</scope>
    <source>
        <strain evidence="2 3">FD-317 M1</strain>
    </source>
</reference>
<dbReference type="HOGENOM" id="CLU_411631_0_0_1"/>
<dbReference type="AlphaFoldDB" id="A0A0D0CBZ0"/>
<feature type="compositionally biased region" description="Acidic residues" evidence="1">
    <location>
        <begin position="359"/>
        <end position="372"/>
    </location>
</feature>
<dbReference type="CDD" id="cd00043">
    <property type="entry name" value="CYCLIN_SF"/>
    <property type="match status" value="1"/>
</dbReference>
<evidence type="ECO:0000313" key="2">
    <source>
        <dbReference type="EMBL" id="KIK55582.1"/>
    </source>
</evidence>
<dbReference type="Gene3D" id="1.10.472.10">
    <property type="entry name" value="Cyclin-like"/>
    <property type="match status" value="1"/>
</dbReference>
<dbReference type="OrthoDB" id="2527864at2759"/>
<feature type="compositionally biased region" description="Polar residues" evidence="1">
    <location>
        <begin position="451"/>
        <end position="465"/>
    </location>
</feature>
<evidence type="ECO:0000256" key="1">
    <source>
        <dbReference type="SAM" id="MobiDB-lite"/>
    </source>
</evidence>
<organism evidence="2 3">
    <name type="scientific">Collybiopsis luxurians FD-317 M1</name>
    <dbReference type="NCBI Taxonomy" id="944289"/>
    <lineage>
        <taxon>Eukaryota</taxon>
        <taxon>Fungi</taxon>
        <taxon>Dikarya</taxon>
        <taxon>Basidiomycota</taxon>
        <taxon>Agaricomycotina</taxon>
        <taxon>Agaricomycetes</taxon>
        <taxon>Agaricomycetidae</taxon>
        <taxon>Agaricales</taxon>
        <taxon>Marasmiineae</taxon>
        <taxon>Omphalotaceae</taxon>
        <taxon>Collybiopsis</taxon>
        <taxon>Collybiopsis luxurians</taxon>
    </lineage>
</organism>
<dbReference type="Proteomes" id="UP000053593">
    <property type="component" value="Unassembled WGS sequence"/>
</dbReference>
<feature type="region of interest" description="Disordered" evidence="1">
    <location>
        <begin position="355"/>
        <end position="390"/>
    </location>
</feature>
<protein>
    <submittedName>
        <fullName evidence="2">Uncharacterized protein</fullName>
    </submittedName>
</protein>
<feature type="region of interest" description="Disordered" evidence="1">
    <location>
        <begin position="583"/>
        <end position="619"/>
    </location>
</feature>